<reference evidence="6" key="1">
    <citation type="submission" date="2017-12" db="EMBL/GenBank/DDBJ databases">
        <title>Draft genome sequence of Telmatospirillum siberiense 26-4b1T, an acidotolerant peatland alphaproteobacterium potentially involved in sulfur cycling.</title>
        <authorList>
            <person name="Hausmann B."/>
            <person name="Pjevac P."/>
            <person name="Schreck K."/>
            <person name="Herbold C.W."/>
            <person name="Daims H."/>
            <person name="Wagner M."/>
            <person name="Pester M."/>
            <person name="Loy A."/>
        </authorList>
    </citation>
    <scope>NUCLEOTIDE SEQUENCE [LARGE SCALE GENOMIC DNA]</scope>
    <source>
        <strain evidence="6">26-4b1</strain>
    </source>
</reference>
<dbReference type="GO" id="GO:0005886">
    <property type="term" value="C:plasma membrane"/>
    <property type="evidence" value="ECO:0007669"/>
    <property type="project" value="TreeGrafter"/>
</dbReference>
<dbReference type="RefSeq" id="WP_101251298.1">
    <property type="nucleotide sequence ID" value="NZ_PIUM01000016.1"/>
</dbReference>
<dbReference type="Pfam" id="PF00990">
    <property type="entry name" value="GGDEF"/>
    <property type="match status" value="1"/>
</dbReference>
<dbReference type="PROSITE" id="PS50887">
    <property type="entry name" value="GGDEF"/>
    <property type="match status" value="1"/>
</dbReference>
<dbReference type="FunFam" id="3.30.70.270:FF:000001">
    <property type="entry name" value="Diguanylate cyclase domain protein"/>
    <property type="match status" value="1"/>
</dbReference>
<evidence type="ECO:0000313" key="6">
    <source>
        <dbReference type="Proteomes" id="UP000233293"/>
    </source>
</evidence>
<dbReference type="SMART" id="SM00267">
    <property type="entry name" value="GGDEF"/>
    <property type="match status" value="1"/>
</dbReference>
<dbReference type="InterPro" id="IPR000160">
    <property type="entry name" value="GGDEF_dom"/>
</dbReference>
<dbReference type="OrthoDB" id="9812260at2"/>
<dbReference type="AlphaFoldDB" id="A0A2N3PTW3"/>
<dbReference type="Gene3D" id="3.30.450.20">
    <property type="entry name" value="PAS domain"/>
    <property type="match status" value="2"/>
</dbReference>
<evidence type="ECO:0000256" key="2">
    <source>
        <dbReference type="ARBA" id="ARBA00034247"/>
    </source>
</evidence>
<dbReference type="CDD" id="cd01949">
    <property type="entry name" value="GGDEF"/>
    <property type="match status" value="1"/>
</dbReference>
<keyword evidence="3" id="KW-0812">Transmembrane</keyword>
<feature type="transmembrane region" description="Helical" evidence="3">
    <location>
        <begin position="311"/>
        <end position="334"/>
    </location>
</feature>
<dbReference type="PANTHER" id="PTHR45138:SF9">
    <property type="entry name" value="DIGUANYLATE CYCLASE DGCM-RELATED"/>
    <property type="match status" value="1"/>
</dbReference>
<organism evidence="5 6">
    <name type="scientific">Telmatospirillum siberiense</name>
    <dbReference type="NCBI Taxonomy" id="382514"/>
    <lineage>
        <taxon>Bacteria</taxon>
        <taxon>Pseudomonadati</taxon>
        <taxon>Pseudomonadota</taxon>
        <taxon>Alphaproteobacteria</taxon>
        <taxon>Rhodospirillales</taxon>
        <taxon>Rhodospirillaceae</taxon>
        <taxon>Telmatospirillum</taxon>
    </lineage>
</organism>
<dbReference type="Gene3D" id="3.30.70.270">
    <property type="match status" value="1"/>
</dbReference>
<dbReference type="GO" id="GO:0052621">
    <property type="term" value="F:diguanylate cyclase activity"/>
    <property type="evidence" value="ECO:0007669"/>
    <property type="project" value="UniProtKB-EC"/>
</dbReference>
<evidence type="ECO:0000256" key="3">
    <source>
        <dbReference type="SAM" id="Phobius"/>
    </source>
</evidence>
<dbReference type="NCBIfam" id="TIGR00254">
    <property type="entry name" value="GGDEF"/>
    <property type="match status" value="1"/>
</dbReference>
<dbReference type="SUPFAM" id="SSF55073">
    <property type="entry name" value="Nucleotide cyclase"/>
    <property type="match status" value="1"/>
</dbReference>
<accession>A0A2N3PTW3</accession>
<dbReference type="GO" id="GO:0043709">
    <property type="term" value="P:cell adhesion involved in single-species biofilm formation"/>
    <property type="evidence" value="ECO:0007669"/>
    <property type="project" value="TreeGrafter"/>
</dbReference>
<dbReference type="PANTHER" id="PTHR45138">
    <property type="entry name" value="REGULATORY COMPONENTS OF SENSORY TRANSDUCTION SYSTEM"/>
    <property type="match status" value="1"/>
</dbReference>
<comment type="caution">
    <text evidence="5">The sequence shown here is derived from an EMBL/GenBank/DDBJ whole genome shotgun (WGS) entry which is preliminary data.</text>
</comment>
<protein>
    <recommendedName>
        <fullName evidence="1">diguanylate cyclase</fullName>
        <ecNumber evidence="1">2.7.7.65</ecNumber>
    </recommendedName>
</protein>
<dbReference type="InterPro" id="IPR029787">
    <property type="entry name" value="Nucleotide_cyclase"/>
</dbReference>
<dbReference type="CDD" id="cd12915">
    <property type="entry name" value="PDC2_DGC_like"/>
    <property type="match status" value="1"/>
</dbReference>
<dbReference type="EMBL" id="PIUM01000016">
    <property type="protein sequence ID" value="PKU23842.1"/>
    <property type="molecule type" value="Genomic_DNA"/>
</dbReference>
<comment type="catalytic activity">
    <reaction evidence="2">
        <text>2 GTP = 3',3'-c-di-GMP + 2 diphosphate</text>
        <dbReference type="Rhea" id="RHEA:24898"/>
        <dbReference type="ChEBI" id="CHEBI:33019"/>
        <dbReference type="ChEBI" id="CHEBI:37565"/>
        <dbReference type="ChEBI" id="CHEBI:58805"/>
        <dbReference type="EC" id="2.7.7.65"/>
    </reaction>
</comment>
<keyword evidence="3" id="KW-1133">Transmembrane helix</keyword>
<evidence type="ECO:0000259" key="4">
    <source>
        <dbReference type="PROSITE" id="PS50887"/>
    </source>
</evidence>
<dbReference type="GO" id="GO:1902201">
    <property type="term" value="P:negative regulation of bacterial-type flagellum-dependent cell motility"/>
    <property type="evidence" value="ECO:0007669"/>
    <property type="project" value="TreeGrafter"/>
</dbReference>
<dbReference type="Pfam" id="PF22588">
    <property type="entry name" value="dCache_1_like"/>
    <property type="match status" value="1"/>
</dbReference>
<dbReference type="InterPro" id="IPR050469">
    <property type="entry name" value="Diguanylate_Cyclase"/>
</dbReference>
<gene>
    <name evidence="5" type="ORF">CWS72_14265</name>
</gene>
<dbReference type="EC" id="2.7.7.65" evidence="1"/>
<dbReference type="InterPro" id="IPR054327">
    <property type="entry name" value="His-kinase-like_sensor"/>
</dbReference>
<keyword evidence="3" id="KW-0472">Membrane</keyword>
<dbReference type="Proteomes" id="UP000233293">
    <property type="component" value="Unassembled WGS sequence"/>
</dbReference>
<feature type="transmembrane region" description="Helical" evidence="3">
    <location>
        <begin position="33"/>
        <end position="56"/>
    </location>
</feature>
<dbReference type="CDD" id="cd12914">
    <property type="entry name" value="PDC1_DGC_like"/>
    <property type="match status" value="1"/>
</dbReference>
<sequence length="524" mass="58232">MIGRLVRLARFRLLQMTPFGLLRQIDRPGERRAAGMVLLSTGMAIIVIWVIAAVALHQTRSTAIRDHKNDLERLARVAEEQTRNELTKIQLFLSLANIYYQQHKGIDPRHDPELNLFVRQLDSISKVPVDIHLVTTKGDLYAAGGDETAPLTNVADRDYVQAQRDPETRGLYIGKPTASRIDGHWVLPMSYPLSGSPGDILLLSADIDSLSLERHYEAGRPRPNGSILLAHRDGTLLLRVPAQPFVPGSSLIQSSVWKIGLKKDLQGVLEIEQSLIDGKPRLTAFIAFQDFPLVVMVTAPLEDILVQWHKFLGVVVKIGALLTAVVLLLAHHLILRIRELSVTRDELEQMAQTDPLTGLFNRRQFWILGAREISRITRYDRPLSALAIDLDHFKKINDRFGHAAGDDALRWFAANLKASLRQSDVAARLGGEEFSVLLPETTIDNAERLAERIRLALAATWVSSGGQTFQITASFGVAGTDDNQTTLDHLLAKADLALYQAKDGGRNRTVVAVGEHVDEARHAR</sequence>
<evidence type="ECO:0000313" key="5">
    <source>
        <dbReference type="EMBL" id="PKU23842.1"/>
    </source>
</evidence>
<proteinExistence type="predicted"/>
<feature type="domain" description="GGDEF" evidence="4">
    <location>
        <begin position="381"/>
        <end position="514"/>
    </location>
</feature>
<dbReference type="InterPro" id="IPR043128">
    <property type="entry name" value="Rev_trsase/Diguanyl_cyclase"/>
</dbReference>
<keyword evidence="6" id="KW-1185">Reference proteome</keyword>
<name>A0A2N3PTW3_9PROT</name>
<evidence type="ECO:0000256" key="1">
    <source>
        <dbReference type="ARBA" id="ARBA00012528"/>
    </source>
</evidence>